<dbReference type="PANTHER" id="PTHR10174:SF166">
    <property type="entry name" value="LD40136P"/>
    <property type="match status" value="1"/>
</dbReference>
<dbReference type="KEGG" id="cqu:CpipJ_CPIJ013473"/>
<dbReference type="Proteomes" id="UP000002320">
    <property type="component" value="Unassembled WGS sequence"/>
</dbReference>
<dbReference type="VEuPathDB" id="VectorBase:CPIJ013473"/>
<dbReference type="OrthoDB" id="1434354at2759"/>
<dbReference type="Gene3D" id="1.10.8.20">
    <property type="entry name" value="N-terminal domain of phosphatidylinositol transfer protein sec14p"/>
    <property type="match status" value="1"/>
</dbReference>
<evidence type="ECO:0000313" key="4">
    <source>
        <dbReference type="Proteomes" id="UP000002320"/>
    </source>
</evidence>
<dbReference type="SUPFAM" id="SSF46938">
    <property type="entry name" value="CRAL/TRIO N-terminal domain"/>
    <property type="match status" value="1"/>
</dbReference>
<reference evidence="3" key="2">
    <citation type="submission" date="2021-02" db="UniProtKB">
        <authorList>
            <consortium name="EnsemblMetazoa"/>
        </authorList>
    </citation>
    <scope>IDENTIFICATION</scope>
    <source>
        <strain evidence="3">JHB</strain>
    </source>
</reference>
<dbReference type="PANTHER" id="PTHR10174">
    <property type="entry name" value="ALPHA-TOCOPHEROL TRANSFER PROTEIN-RELATED"/>
    <property type="match status" value="1"/>
</dbReference>
<organism>
    <name type="scientific">Culex quinquefasciatus</name>
    <name type="common">Southern house mosquito</name>
    <name type="synonym">Culex pungens</name>
    <dbReference type="NCBI Taxonomy" id="7176"/>
    <lineage>
        <taxon>Eukaryota</taxon>
        <taxon>Metazoa</taxon>
        <taxon>Ecdysozoa</taxon>
        <taxon>Arthropoda</taxon>
        <taxon>Hexapoda</taxon>
        <taxon>Insecta</taxon>
        <taxon>Pterygota</taxon>
        <taxon>Neoptera</taxon>
        <taxon>Endopterygota</taxon>
        <taxon>Diptera</taxon>
        <taxon>Nematocera</taxon>
        <taxon>Culicoidea</taxon>
        <taxon>Culicidae</taxon>
        <taxon>Culicinae</taxon>
        <taxon>Culicini</taxon>
        <taxon>Culex</taxon>
        <taxon>Culex</taxon>
    </lineage>
</organism>
<dbReference type="Gene3D" id="3.40.525.10">
    <property type="entry name" value="CRAL-TRIO lipid binding domain"/>
    <property type="match status" value="1"/>
</dbReference>
<dbReference type="AlphaFoldDB" id="B0X431"/>
<keyword evidence="4" id="KW-1185">Reference proteome</keyword>
<name>B0X431_CULQU</name>
<dbReference type="EMBL" id="DS232327">
    <property type="protein sequence ID" value="EDS40108.1"/>
    <property type="molecule type" value="Genomic_DNA"/>
</dbReference>
<dbReference type="InterPro" id="IPR036865">
    <property type="entry name" value="CRAL-TRIO_dom_sf"/>
</dbReference>
<dbReference type="VEuPathDB" id="VectorBase:CQUJHB000048"/>
<accession>B0X431</accession>
<reference evidence="2" key="1">
    <citation type="submission" date="2007-03" db="EMBL/GenBank/DDBJ databases">
        <title>Annotation of Culex pipiens quinquefasciatus.</title>
        <authorList>
            <consortium name="The Broad Institute Genome Sequencing Platform"/>
            <person name="Atkinson P.W."/>
            <person name="Hemingway J."/>
            <person name="Christensen B.M."/>
            <person name="Higgs S."/>
            <person name="Kodira C."/>
            <person name="Hannick L."/>
            <person name="Megy K."/>
            <person name="O'Leary S."/>
            <person name="Pearson M."/>
            <person name="Haas B.J."/>
            <person name="Mauceli E."/>
            <person name="Wortman J.R."/>
            <person name="Lee N.H."/>
            <person name="Guigo R."/>
            <person name="Stanke M."/>
            <person name="Alvarado L."/>
            <person name="Amedeo P."/>
            <person name="Antoine C.H."/>
            <person name="Arensburger P."/>
            <person name="Bidwell S.L."/>
            <person name="Crawford M."/>
            <person name="Camaro F."/>
            <person name="Devon K."/>
            <person name="Engels R."/>
            <person name="Hammond M."/>
            <person name="Howarth C."/>
            <person name="Koehrsen M."/>
            <person name="Lawson D."/>
            <person name="Montgomery P."/>
            <person name="Nene V."/>
            <person name="Nusbaum C."/>
            <person name="Puiu D."/>
            <person name="Romero-Severson J."/>
            <person name="Severson D.W."/>
            <person name="Shumway M."/>
            <person name="Sisk P."/>
            <person name="Stolte C."/>
            <person name="Zeng Q."/>
            <person name="Eisenstadt E."/>
            <person name="Fraser-Liggett C."/>
            <person name="Strausberg R."/>
            <person name="Galagan J."/>
            <person name="Birren B."/>
            <person name="Collins F.H."/>
        </authorList>
    </citation>
    <scope>NUCLEOTIDE SEQUENCE [LARGE SCALE GENOMIC DNA]</scope>
    <source>
        <strain evidence="2">JHB</strain>
    </source>
</reference>
<evidence type="ECO:0000313" key="2">
    <source>
        <dbReference type="EMBL" id="EDS40108.1"/>
    </source>
</evidence>
<evidence type="ECO:0000313" key="3">
    <source>
        <dbReference type="EnsemblMetazoa" id="CPIJ013473-PA"/>
    </source>
</evidence>
<feature type="domain" description="CRAL/TRIO N-terminal" evidence="1">
    <location>
        <begin position="62"/>
        <end position="87"/>
    </location>
</feature>
<dbReference type="InterPro" id="IPR036273">
    <property type="entry name" value="CRAL/TRIO_N_dom_sf"/>
</dbReference>
<dbReference type="InterPro" id="IPR001251">
    <property type="entry name" value="CRAL-TRIO_dom"/>
</dbReference>
<dbReference type="InParanoid" id="B0X431"/>
<dbReference type="GO" id="GO:1902936">
    <property type="term" value="F:phosphatidylinositol bisphosphate binding"/>
    <property type="evidence" value="ECO:0007669"/>
    <property type="project" value="TreeGrafter"/>
</dbReference>
<evidence type="ECO:0000259" key="1">
    <source>
        <dbReference type="SMART" id="SM01100"/>
    </source>
</evidence>
<dbReference type="EnsemblMetazoa" id="CPIJ013473-RA">
    <property type="protein sequence ID" value="CPIJ013473-PA"/>
    <property type="gene ID" value="CPIJ013473"/>
</dbReference>
<proteinExistence type="predicted"/>
<dbReference type="SMART" id="SM01100">
    <property type="entry name" value="CRAL_TRIO_N"/>
    <property type="match status" value="1"/>
</dbReference>
<dbReference type="eggNOG" id="KOG1471">
    <property type="taxonomic scope" value="Eukaryota"/>
</dbReference>
<protein>
    <recommendedName>
        <fullName evidence="1">CRAL/TRIO N-terminal domain-containing protein</fullName>
    </recommendedName>
</protein>
<gene>
    <name evidence="3" type="primary">6047327</name>
    <name evidence="2" type="ORF">CpipJ_CPIJ013473</name>
</gene>
<sequence>MVVESVEKCPASFEPYQCTLSDDLQKLAKEQLGEDEAIREHSLGQLRDWIAKHPYIRKCRTDARFLLRFLRHRKYSVPKAQESIERYLVVRQRLPEWYQKLDPRDATLKQMLDELVLSVLGHDENGRLVLLARMGRFNTDNLIPMHLFRFLTMLSEYLLDNDESLQVAGLRIWIDHSNTPLKYFGLWGINDLKVSMESISKLMPFRLYEVRFAELASTATSLINMAMSMGGPKLKERVTSPNSTTFNLFPQTITIQFYSTVEESKPHFEEKLWIKEYGGSLDAAELNRKLGEQLEKARDELLALDEMEIDVEHYSALWKLDLNSGEIDGGIAGNFRKLEVD</sequence>
<dbReference type="SUPFAM" id="SSF52087">
    <property type="entry name" value="CRAL/TRIO domain"/>
    <property type="match status" value="1"/>
</dbReference>
<dbReference type="GO" id="GO:0016020">
    <property type="term" value="C:membrane"/>
    <property type="evidence" value="ECO:0007669"/>
    <property type="project" value="TreeGrafter"/>
</dbReference>
<dbReference type="Pfam" id="PF00650">
    <property type="entry name" value="CRAL_TRIO"/>
    <property type="match status" value="1"/>
</dbReference>
<dbReference type="InterPro" id="IPR011074">
    <property type="entry name" value="CRAL/TRIO_N_dom"/>
</dbReference>
<dbReference type="HOGENOM" id="CLU_046597_2_0_1"/>